<dbReference type="CTD" id="6754607"/>
<keyword evidence="4" id="KW-1185">Reference proteome</keyword>
<dbReference type="PANTHER" id="PTHR23322:SF28">
    <property type="entry name" value="UBX DOMAIN-CONTAINING PROTEIN 10"/>
    <property type="match status" value="1"/>
</dbReference>
<name>B3RZN0_TRIAD</name>
<dbReference type="SUPFAM" id="SSF54236">
    <property type="entry name" value="Ubiquitin-like"/>
    <property type="match status" value="1"/>
</dbReference>
<dbReference type="PANTHER" id="PTHR23322">
    <property type="entry name" value="FAS-ASSOCIATED PROTEIN"/>
    <property type="match status" value="1"/>
</dbReference>
<dbReference type="Proteomes" id="UP000009022">
    <property type="component" value="Unassembled WGS sequence"/>
</dbReference>
<sequence>MSSTRNRPQSAKGRRRPPPTSLPSSPSYHQHSSERTHTAPDNTKSELQSTYVTASSSKPLVRGLSQDSALPNFPPAPESTAASLSKYKRLPSIGNRDTVDIKTVTPIFRPHPPNSNATTSTFKRNHLARRASDPKSWRQIPIPPEPDDQDEDRIMLAVKLNNGKRIERWFRRSNTLNDIIRYAAYAAKSLEVLSLILVTNEIPKREFDNLSMTIAEADIKQRTLLYLQSR</sequence>
<gene>
    <name evidence="3" type="ORF">TRIADDRAFT_57513</name>
</gene>
<reference evidence="3 4" key="1">
    <citation type="journal article" date="2008" name="Nature">
        <title>The Trichoplax genome and the nature of placozoans.</title>
        <authorList>
            <person name="Srivastava M."/>
            <person name="Begovic E."/>
            <person name="Chapman J."/>
            <person name="Putnam N.H."/>
            <person name="Hellsten U."/>
            <person name="Kawashima T."/>
            <person name="Kuo A."/>
            <person name="Mitros T."/>
            <person name="Salamov A."/>
            <person name="Carpenter M.L."/>
            <person name="Signorovitch A.Y."/>
            <person name="Moreno M.A."/>
            <person name="Kamm K."/>
            <person name="Grimwood J."/>
            <person name="Schmutz J."/>
            <person name="Shapiro H."/>
            <person name="Grigoriev I.V."/>
            <person name="Buss L.W."/>
            <person name="Schierwater B."/>
            <person name="Dellaporta S.L."/>
            <person name="Rokhsar D.S."/>
        </authorList>
    </citation>
    <scope>NUCLEOTIDE SEQUENCE [LARGE SCALE GENOMIC DNA]</scope>
    <source>
        <strain evidence="3 4">Grell-BS-1999</strain>
    </source>
</reference>
<feature type="region of interest" description="Disordered" evidence="1">
    <location>
        <begin position="105"/>
        <end position="149"/>
    </location>
</feature>
<dbReference type="STRING" id="10228.B3RZN0"/>
<dbReference type="InterPro" id="IPR001012">
    <property type="entry name" value="UBX_dom"/>
</dbReference>
<evidence type="ECO:0000256" key="1">
    <source>
        <dbReference type="SAM" id="MobiDB-lite"/>
    </source>
</evidence>
<feature type="domain" description="UBX" evidence="2">
    <location>
        <begin position="149"/>
        <end position="227"/>
    </location>
</feature>
<organism evidence="3 4">
    <name type="scientific">Trichoplax adhaerens</name>
    <name type="common">Trichoplax reptans</name>
    <dbReference type="NCBI Taxonomy" id="10228"/>
    <lineage>
        <taxon>Eukaryota</taxon>
        <taxon>Metazoa</taxon>
        <taxon>Placozoa</taxon>
        <taxon>Uniplacotomia</taxon>
        <taxon>Trichoplacea</taxon>
        <taxon>Trichoplacidae</taxon>
        <taxon>Trichoplax</taxon>
    </lineage>
</organism>
<dbReference type="Pfam" id="PF00789">
    <property type="entry name" value="UBX"/>
    <property type="match status" value="1"/>
</dbReference>
<evidence type="ECO:0000259" key="2">
    <source>
        <dbReference type="PROSITE" id="PS50033"/>
    </source>
</evidence>
<dbReference type="KEGG" id="tad:TRIADDRAFT_57513"/>
<dbReference type="OrthoDB" id="436606at2759"/>
<dbReference type="InterPro" id="IPR050730">
    <property type="entry name" value="UBX_domain-protein"/>
</dbReference>
<dbReference type="CDD" id="cd17076">
    <property type="entry name" value="UBX_UBXN10"/>
    <property type="match status" value="1"/>
</dbReference>
<dbReference type="InParanoid" id="B3RZN0"/>
<dbReference type="GO" id="GO:0005783">
    <property type="term" value="C:endoplasmic reticulum"/>
    <property type="evidence" value="ECO:0000318"/>
    <property type="project" value="GO_Central"/>
</dbReference>
<dbReference type="InterPro" id="IPR029071">
    <property type="entry name" value="Ubiquitin-like_domsf"/>
</dbReference>
<dbReference type="GO" id="GO:0043130">
    <property type="term" value="F:ubiquitin binding"/>
    <property type="evidence" value="ECO:0000318"/>
    <property type="project" value="GO_Central"/>
</dbReference>
<dbReference type="FunCoup" id="B3RZN0">
    <property type="interactions" value="177"/>
</dbReference>
<dbReference type="RefSeq" id="XP_002113760.1">
    <property type="nucleotide sequence ID" value="XM_002113724.1"/>
</dbReference>
<feature type="compositionally biased region" description="Polar residues" evidence="1">
    <location>
        <begin position="39"/>
        <end position="58"/>
    </location>
</feature>
<evidence type="ECO:0000313" key="4">
    <source>
        <dbReference type="Proteomes" id="UP000009022"/>
    </source>
</evidence>
<evidence type="ECO:0000313" key="3">
    <source>
        <dbReference type="EMBL" id="EDV24234.1"/>
    </source>
</evidence>
<feature type="region of interest" description="Disordered" evidence="1">
    <location>
        <begin position="1"/>
        <end position="82"/>
    </location>
</feature>
<dbReference type="GeneID" id="6754607"/>
<dbReference type="EMBL" id="DS985246">
    <property type="protein sequence ID" value="EDV24234.1"/>
    <property type="molecule type" value="Genomic_DNA"/>
</dbReference>
<accession>B3RZN0</accession>
<dbReference type="GO" id="GO:0036503">
    <property type="term" value="P:ERAD pathway"/>
    <property type="evidence" value="ECO:0000318"/>
    <property type="project" value="GO_Central"/>
</dbReference>
<dbReference type="PROSITE" id="PS50033">
    <property type="entry name" value="UBX"/>
    <property type="match status" value="1"/>
</dbReference>
<dbReference type="AlphaFoldDB" id="B3RZN0"/>
<protein>
    <recommendedName>
        <fullName evidence="2">UBX domain-containing protein</fullName>
    </recommendedName>
</protein>
<dbReference type="Gene3D" id="3.10.20.90">
    <property type="entry name" value="Phosphatidylinositol 3-kinase Catalytic Subunit, Chain A, domain 1"/>
    <property type="match status" value="1"/>
</dbReference>
<dbReference type="PhylomeDB" id="B3RZN0"/>
<dbReference type="HOGENOM" id="CLU_1206163_0_0_1"/>
<proteinExistence type="predicted"/>